<gene>
    <name evidence="2" type="ORF">AMELA_G00249540</name>
</gene>
<evidence type="ECO:0000313" key="2">
    <source>
        <dbReference type="EMBL" id="KAF4073995.1"/>
    </source>
</evidence>
<feature type="region of interest" description="Disordered" evidence="1">
    <location>
        <begin position="1"/>
        <end position="25"/>
    </location>
</feature>
<protein>
    <submittedName>
        <fullName evidence="2">Uncharacterized protein</fullName>
    </submittedName>
</protein>
<comment type="caution">
    <text evidence="2">The sequence shown here is derived from an EMBL/GenBank/DDBJ whole genome shotgun (WGS) entry which is preliminary data.</text>
</comment>
<dbReference type="EMBL" id="JAAGNN010000023">
    <property type="protein sequence ID" value="KAF4073995.1"/>
    <property type="molecule type" value="Genomic_DNA"/>
</dbReference>
<accession>A0A7J5ZTT1</accession>
<organism evidence="2 3">
    <name type="scientific">Ameiurus melas</name>
    <name type="common">Black bullhead</name>
    <name type="synonym">Silurus melas</name>
    <dbReference type="NCBI Taxonomy" id="219545"/>
    <lineage>
        <taxon>Eukaryota</taxon>
        <taxon>Metazoa</taxon>
        <taxon>Chordata</taxon>
        <taxon>Craniata</taxon>
        <taxon>Vertebrata</taxon>
        <taxon>Euteleostomi</taxon>
        <taxon>Actinopterygii</taxon>
        <taxon>Neopterygii</taxon>
        <taxon>Teleostei</taxon>
        <taxon>Ostariophysi</taxon>
        <taxon>Siluriformes</taxon>
        <taxon>Ictaluridae</taxon>
        <taxon>Ameiurus</taxon>
    </lineage>
</organism>
<proteinExistence type="predicted"/>
<dbReference type="AlphaFoldDB" id="A0A7J5ZTT1"/>
<keyword evidence="3" id="KW-1185">Reference proteome</keyword>
<dbReference type="Proteomes" id="UP000593565">
    <property type="component" value="Unassembled WGS sequence"/>
</dbReference>
<evidence type="ECO:0000313" key="3">
    <source>
        <dbReference type="Proteomes" id="UP000593565"/>
    </source>
</evidence>
<sequence length="71" mass="7875">MLLPRLLGSRRSQEPIPGNSEHKARDSLDDGFVLQYLFCEIGPDRLAFTPHAHQRALGAHVPVVSSPYVLP</sequence>
<reference evidence="2 3" key="1">
    <citation type="submission" date="2020-02" db="EMBL/GenBank/DDBJ databases">
        <title>A chromosome-scale genome assembly of the black bullhead catfish (Ameiurus melas).</title>
        <authorList>
            <person name="Wen M."/>
            <person name="Zham M."/>
            <person name="Cabau C."/>
            <person name="Klopp C."/>
            <person name="Donnadieu C."/>
            <person name="Roques C."/>
            <person name="Bouchez O."/>
            <person name="Lampietro C."/>
            <person name="Jouanno E."/>
            <person name="Herpin A."/>
            <person name="Louis A."/>
            <person name="Berthelot C."/>
            <person name="Parey E."/>
            <person name="Roest-Crollius H."/>
            <person name="Braasch I."/>
            <person name="Postlethwait J."/>
            <person name="Robinson-Rechavi M."/>
            <person name="Echchiki A."/>
            <person name="Begum T."/>
            <person name="Montfort J."/>
            <person name="Schartl M."/>
            <person name="Bobe J."/>
            <person name="Guiguen Y."/>
        </authorList>
    </citation>
    <scope>NUCLEOTIDE SEQUENCE [LARGE SCALE GENOMIC DNA]</scope>
    <source>
        <strain evidence="2">M_S1</strain>
        <tissue evidence="2">Blood</tissue>
    </source>
</reference>
<evidence type="ECO:0000256" key="1">
    <source>
        <dbReference type="SAM" id="MobiDB-lite"/>
    </source>
</evidence>
<name>A0A7J5ZTT1_AMEME</name>